<evidence type="ECO:0000313" key="2">
    <source>
        <dbReference type="EMBL" id="KAJ6794085.1"/>
    </source>
</evidence>
<dbReference type="InterPro" id="IPR026960">
    <property type="entry name" value="RVT-Znf"/>
</dbReference>
<comment type="caution">
    <text evidence="2">The sequence shown here is derived from an EMBL/GenBank/DDBJ whole genome shotgun (WGS) entry which is preliminary data.</text>
</comment>
<gene>
    <name evidence="2" type="ORF">M6B38_232855</name>
</gene>
<reference evidence="2" key="1">
    <citation type="journal article" date="2023" name="GigaByte">
        <title>Genome assembly of the bearded iris, Iris pallida Lam.</title>
        <authorList>
            <person name="Bruccoleri R.E."/>
            <person name="Oakeley E.J."/>
            <person name="Faust A.M.E."/>
            <person name="Altorfer M."/>
            <person name="Dessus-Babus S."/>
            <person name="Burckhardt D."/>
            <person name="Oertli M."/>
            <person name="Naumann U."/>
            <person name="Petersen F."/>
            <person name="Wong J."/>
        </authorList>
    </citation>
    <scope>NUCLEOTIDE SEQUENCE</scope>
    <source>
        <strain evidence="2">GSM-AAB239-AS_SAM_17_03QT</strain>
    </source>
</reference>
<feature type="domain" description="Reverse transcriptase zinc-binding" evidence="1">
    <location>
        <begin position="179"/>
        <end position="264"/>
    </location>
</feature>
<dbReference type="PANTHER" id="PTHR33116">
    <property type="entry name" value="REVERSE TRANSCRIPTASE ZINC-BINDING DOMAIN-CONTAINING PROTEIN-RELATED-RELATED"/>
    <property type="match status" value="1"/>
</dbReference>
<dbReference type="EMBL" id="JANAVB010042523">
    <property type="protein sequence ID" value="KAJ6794085.1"/>
    <property type="molecule type" value="Genomic_DNA"/>
</dbReference>
<proteinExistence type="predicted"/>
<name>A0AAX6DQZ0_IRIPA</name>
<dbReference type="PANTHER" id="PTHR33116:SF78">
    <property type="entry name" value="OS12G0587133 PROTEIN"/>
    <property type="match status" value="1"/>
</dbReference>
<reference evidence="2" key="2">
    <citation type="submission" date="2023-04" db="EMBL/GenBank/DDBJ databases">
        <authorList>
            <person name="Bruccoleri R.E."/>
            <person name="Oakeley E.J."/>
            <person name="Faust A.-M."/>
            <person name="Dessus-Babus S."/>
            <person name="Altorfer M."/>
            <person name="Burckhardt D."/>
            <person name="Oertli M."/>
            <person name="Naumann U."/>
            <person name="Petersen F."/>
            <person name="Wong J."/>
        </authorList>
    </citation>
    <scope>NUCLEOTIDE SEQUENCE</scope>
    <source>
        <strain evidence="2">GSM-AAB239-AS_SAM_17_03QT</strain>
        <tissue evidence="2">Leaf</tissue>
    </source>
</reference>
<accession>A0AAX6DQZ0</accession>
<protein>
    <recommendedName>
        <fullName evidence="1">Reverse transcriptase zinc-binding domain-containing protein</fullName>
    </recommendedName>
</protein>
<evidence type="ECO:0000259" key="1">
    <source>
        <dbReference type="Pfam" id="PF13966"/>
    </source>
</evidence>
<dbReference type="Pfam" id="PF13966">
    <property type="entry name" value="zf-RVT"/>
    <property type="match status" value="1"/>
</dbReference>
<organism evidence="2 3">
    <name type="scientific">Iris pallida</name>
    <name type="common">Sweet iris</name>
    <dbReference type="NCBI Taxonomy" id="29817"/>
    <lineage>
        <taxon>Eukaryota</taxon>
        <taxon>Viridiplantae</taxon>
        <taxon>Streptophyta</taxon>
        <taxon>Embryophyta</taxon>
        <taxon>Tracheophyta</taxon>
        <taxon>Spermatophyta</taxon>
        <taxon>Magnoliopsida</taxon>
        <taxon>Liliopsida</taxon>
        <taxon>Asparagales</taxon>
        <taxon>Iridaceae</taxon>
        <taxon>Iridoideae</taxon>
        <taxon>Irideae</taxon>
        <taxon>Iris</taxon>
    </lineage>
</organism>
<keyword evidence="3" id="KW-1185">Reference proteome</keyword>
<dbReference type="AlphaFoldDB" id="A0AAX6DQZ0"/>
<evidence type="ECO:0000313" key="3">
    <source>
        <dbReference type="Proteomes" id="UP001140949"/>
    </source>
</evidence>
<dbReference type="Proteomes" id="UP001140949">
    <property type="component" value="Unassembled WGS sequence"/>
</dbReference>
<sequence length="345" mass="39817">MHAVSWEQLCRPRKEGGVGLRPLLEIREASALKLAWSFISRGSLWADWMHSRYVKHGNFWTCAPDNNHSVTFKTVLRHRVVLKTAIRRVMRDGSDTDLWRDPWIDRRSLLDIRGSATHREDRRGLKCSRILRDGVWRPESYRYTEELGGIIMSTAIDPALPADRWIWEPPGASLGSGEFQFRSCYNLIRHTFPLSPDYEFVWCKGLARKMQLCVYKLLLGRLLTRDRLSSFGVAVPDPICVLCSSAPESIRHLFFECDVTWHIWSEQSRVLGVCASGRNIGDIIPVIRGGRGRGQDWFRTARVRLAASVWHVWRERNRRIFEGLVTPPVGILHNIDFDVNAMEIV</sequence>